<proteinExistence type="predicted"/>
<dbReference type="PANTHER" id="PTHR24104:SF25">
    <property type="entry name" value="PROTEIN LIN-41"/>
    <property type="match status" value="1"/>
</dbReference>
<keyword evidence="1" id="KW-0677">Repeat</keyword>
<dbReference type="Gene3D" id="2.40.10.500">
    <property type="match status" value="3"/>
</dbReference>
<dbReference type="PROSITE" id="PS51257">
    <property type="entry name" value="PROKAR_LIPOPROTEIN"/>
    <property type="match status" value="1"/>
</dbReference>
<dbReference type="RefSeq" id="WP_135588473.1">
    <property type="nucleotide sequence ID" value="NZ_RQGO01000019.1"/>
</dbReference>
<evidence type="ECO:0000256" key="2">
    <source>
        <dbReference type="PROSITE-ProRule" id="PRU00504"/>
    </source>
</evidence>
<dbReference type="EMBL" id="RQGP01000010">
    <property type="protein sequence ID" value="TGL93552.1"/>
    <property type="molecule type" value="Genomic_DNA"/>
</dbReference>
<dbReference type="InterPro" id="IPR013783">
    <property type="entry name" value="Ig-like_fold"/>
</dbReference>
<dbReference type="Proteomes" id="UP000298263">
    <property type="component" value="Unassembled WGS sequence"/>
</dbReference>
<dbReference type="GO" id="GO:0008270">
    <property type="term" value="F:zinc ion binding"/>
    <property type="evidence" value="ECO:0007669"/>
    <property type="project" value="UniProtKB-KW"/>
</dbReference>
<dbReference type="PANTHER" id="PTHR24104">
    <property type="entry name" value="E3 UBIQUITIN-PROTEIN LIGASE NHLRC1-RELATED"/>
    <property type="match status" value="1"/>
</dbReference>
<keyword evidence="4" id="KW-1185">Reference proteome</keyword>
<evidence type="ECO:0000313" key="4">
    <source>
        <dbReference type="Proteomes" id="UP000298263"/>
    </source>
</evidence>
<evidence type="ECO:0008006" key="5">
    <source>
        <dbReference type="Google" id="ProtNLM"/>
    </source>
</evidence>
<evidence type="ECO:0000313" key="3">
    <source>
        <dbReference type="EMBL" id="TGL93552.1"/>
    </source>
</evidence>
<dbReference type="Gene3D" id="2.60.40.10">
    <property type="entry name" value="Immunoglobulins"/>
    <property type="match status" value="1"/>
</dbReference>
<feature type="repeat" description="NHL" evidence="2">
    <location>
        <begin position="396"/>
        <end position="439"/>
    </location>
</feature>
<dbReference type="AlphaFoldDB" id="A0A4Z1A7E3"/>
<dbReference type="Pfam" id="PF05345">
    <property type="entry name" value="He_PIG"/>
    <property type="match status" value="1"/>
</dbReference>
<comment type="caution">
    <text evidence="3">The sequence shown here is derived from an EMBL/GenBank/DDBJ whole genome shotgun (WGS) entry which is preliminary data.</text>
</comment>
<dbReference type="PROSITE" id="PS51125">
    <property type="entry name" value="NHL"/>
    <property type="match status" value="1"/>
</dbReference>
<name>A0A4Z1A7E3_9LEPT</name>
<organism evidence="3 4">
    <name type="scientific">Leptospira congkakensis</name>
    <dbReference type="NCBI Taxonomy" id="2484932"/>
    <lineage>
        <taxon>Bacteria</taxon>
        <taxon>Pseudomonadati</taxon>
        <taxon>Spirochaetota</taxon>
        <taxon>Spirochaetia</taxon>
        <taxon>Leptospirales</taxon>
        <taxon>Leptospiraceae</taxon>
        <taxon>Leptospira</taxon>
    </lineage>
</organism>
<dbReference type="Pfam" id="PF01436">
    <property type="entry name" value="NHL"/>
    <property type="match status" value="2"/>
</dbReference>
<dbReference type="OrthoDB" id="317057at2"/>
<sequence>MKIICKLFTIALPIFIFLTIGCQPKDLGNNCDPKSDSYFETLVFQALSTAVSYHCGFNLVNIPPFGYRHSNYRLYLDFPVSIVPRYPMNSSYSIQGVLPAGLTFDTRTGEISGTTKAITAPTNLTITKNSPGFGIVSITLQVVDTIPTFVYGQYGYYTCANTYNNGSCAPGSVTNQNFSFPYGVVADSSGGVYISGVNRIQYFPPKTTASTRVYGQFGNFTCDTANMLSGGSCSGGAISENSLNSVRGLALDDSEGLYAVDTASNRVLYFPRNSNTPTRVYGQSNFTTGTAGTTSATSLYSPLSVHAAPDGGVYISESGNIRVLYFPPNSTVATRVYGQPDFSDNVPGNSNVKMTGPYGITMDSEGGLFVVDSGNNRVLYFPAGSTTATRVFGQPDFITVTSGSLATNLNNPNWVALDQSENLYVADTGNNRVLIYPKSTASAGIAAVAVLGQFNSLTCNLANNDGTCTTAGVISAKSLSSPSGIYFNQFGQLYIADRGNNRVLAF</sequence>
<reference evidence="3" key="1">
    <citation type="journal article" date="2019" name="PLoS Negl. Trop. Dis.">
        <title>Revisiting the worldwide diversity of Leptospira species in the environment.</title>
        <authorList>
            <person name="Vincent A.T."/>
            <person name="Schiettekatte O."/>
            <person name="Bourhy P."/>
            <person name="Veyrier F.J."/>
            <person name="Picardeau M."/>
        </authorList>
    </citation>
    <scope>NUCLEOTIDE SEQUENCE [LARGE SCALE GENOMIC DNA]</scope>
    <source>
        <strain evidence="3">201702422</strain>
    </source>
</reference>
<dbReference type="CDD" id="cd05819">
    <property type="entry name" value="NHL"/>
    <property type="match status" value="1"/>
</dbReference>
<dbReference type="InterPro" id="IPR001258">
    <property type="entry name" value="NHL_repeat"/>
</dbReference>
<dbReference type="InterPro" id="IPR050952">
    <property type="entry name" value="TRIM-NHL_E3_ligases"/>
</dbReference>
<dbReference type="SUPFAM" id="SSF101898">
    <property type="entry name" value="NHL repeat"/>
    <property type="match status" value="1"/>
</dbReference>
<evidence type="ECO:0000256" key="1">
    <source>
        <dbReference type="ARBA" id="ARBA00022737"/>
    </source>
</evidence>
<accession>A0A4Z1A7E3</accession>
<protein>
    <recommendedName>
        <fullName evidence="5">SMP-30/Gluconolactonase/LRE-like region domain-containing protein</fullName>
    </recommendedName>
</protein>
<gene>
    <name evidence="3" type="ORF">EHQ69_03430</name>
</gene>